<organism evidence="2 3">
    <name type="scientific">Cellulomonas pakistanensis</name>
    <dbReference type="NCBI Taxonomy" id="992287"/>
    <lineage>
        <taxon>Bacteria</taxon>
        <taxon>Bacillati</taxon>
        <taxon>Actinomycetota</taxon>
        <taxon>Actinomycetes</taxon>
        <taxon>Micrococcales</taxon>
        <taxon>Cellulomonadaceae</taxon>
        <taxon>Cellulomonas</taxon>
    </lineage>
</organism>
<dbReference type="InterPro" id="IPR012507">
    <property type="entry name" value="YibE_F"/>
</dbReference>
<sequence length="421" mass="43845">MPSPAALRTRRLIAAILLPLVLAAAVGMALTWPHGEVQSARTVSEVDIDYPTATVTGTTVEQCEGTVEDREPDGTIPAEVPCLRVSATVTSGPEQGWEVQVWATASTTADQVPAGTRILVEHYPATDTDPEVWAWHDYDRTLPLVTIALVFALAIILVARGRGLRALVGLLIAFAVIGVYVLPALVRGENPVVVALSASTLIMAVVLYLAHGLSLRTSAALLGTLAGLAATTVLGVLGASWARLSGVSSEDSYRLAQLLGESGATSLRGLFLCGLVLAGLGVLNDVTITQASAVWELRAVSPGASRRELFRGGMRIGRDHIASTVYTIAFAYTGAALPVLLLLELYSLPLGPTLTSGEFAEEIVRTMVSSIGLVLAIPLTTGIAALVVTRTGAAPARHAAADTHAHAHVHAVTEADAPPHA</sequence>
<feature type="transmembrane region" description="Helical" evidence="1">
    <location>
        <begin position="264"/>
        <end position="283"/>
    </location>
</feature>
<dbReference type="PANTHER" id="PTHR41771:SF1">
    <property type="entry name" value="MEMBRANE PROTEIN"/>
    <property type="match status" value="1"/>
</dbReference>
<feature type="transmembrane region" description="Helical" evidence="1">
    <location>
        <begin position="363"/>
        <end position="388"/>
    </location>
</feature>
<name>A0A919P9A1_9CELL</name>
<proteinExistence type="predicted"/>
<keyword evidence="1" id="KW-1133">Transmembrane helix</keyword>
<dbReference type="Proteomes" id="UP000642125">
    <property type="component" value="Unassembled WGS sequence"/>
</dbReference>
<accession>A0A919P9A1</accession>
<keyword evidence="1" id="KW-0812">Transmembrane</keyword>
<feature type="transmembrane region" description="Helical" evidence="1">
    <location>
        <begin position="321"/>
        <end position="343"/>
    </location>
</feature>
<feature type="transmembrane region" description="Helical" evidence="1">
    <location>
        <begin position="222"/>
        <end position="244"/>
    </location>
</feature>
<reference evidence="2" key="1">
    <citation type="submission" date="2021-01" db="EMBL/GenBank/DDBJ databases">
        <title>Whole genome shotgun sequence of Cellulomonas pakistanensis NBRC 110800.</title>
        <authorList>
            <person name="Komaki H."/>
            <person name="Tamura T."/>
        </authorList>
    </citation>
    <scope>NUCLEOTIDE SEQUENCE</scope>
    <source>
        <strain evidence="2">NBRC 110800</strain>
    </source>
</reference>
<keyword evidence="3" id="KW-1185">Reference proteome</keyword>
<keyword evidence="1" id="KW-0472">Membrane</keyword>
<evidence type="ECO:0000313" key="3">
    <source>
        <dbReference type="Proteomes" id="UP000642125"/>
    </source>
</evidence>
<feature type="transmembrane region" description="Helical" evidence="1">
    <location>
        <begin position="192"/>
        <end position="210"/>
    </location>
</feature>
<dbReference type="PANTHER" id="PTHR41771">
    <property type="entry name" value="MEMBRANE PROTEIN-RELATED"/>
    <property type="match status" value="1"/>
</dbReference>
<comment type="caution">
    <text evidence="2">The sequence shown here is derived from an EMBL/GenBank/DDBJ whole genome shotgun (WGS) entry which is preliminary data.</text>
</comment>
<dbReference type="Pfam" id="PF07907">
    <property type="entry name" value="YibE_F"/>
    <property type="match status" value="1"/>
</dbReference>
<evidence type="ECO:0000256" key="1">
    <source>
        <dbReference type="SAM" id="Phobius"/>
    </source>
</evidence>
<evidence type="ECO:0008006" key="4">
    <source>
        <dbReference type="Google" id="ProtNLM"/>
    </source>
</evidence>
<dbReference type="AlphaFoldDB" id="A0A919P9A1"/>
<feature type="transmembrane region" description="Helical" evidence="1">
    <location>
        <begin position="12"/>
        <end position="32"/>
    </location>
</feature>
<evidence type="ECO:0000313" key="2">
    <source>
        <dbReference type="EMBL" id="GIG36749.1"/>
    </source>
</evidence>
<feature type="transmembrane region" description="Helical" evidence="1">
    <location>
        <begin position="166"/>
        <end position="186"/>
    </location>
</feature>
<feature type="transmembrane region" description="Helical" evidence="1">
    <location>
        <begin position="141"/>
        <end position="159"/>
    </location>
</feature>
<protein>
    <recommendedName>
        <fullName evidence="4">YibE/F family protein</fullName>
    </recommendedName>
</protein>
<dbReference type="EMBL" id="BONO01000015">
    <property type="protein sequence ID" value="GIG36749.1"/>
    <property type="molecule type" value="Genomic_DNA"/>
</dbReference>
<dbReference type="RefSeq" id="WP_239068706.1">
    <property type="nucleotide sequence ID" value="NZ_BONO01000015.1"/>
</dbReference>
<gene>
    <name evidence="2" type="ORF">Cpa01nite_21300</name>
</gene>